<dbReference type="GO" id="GO:0004521">
    <property type="term" value="F:RNA endonuclease activity"/>
    <property type="evidence" value="ECO:0007669"/>
    <property type="project" value="InterPro"/>
</dbReference>
<keyword evidence="3" id="KW-1185">Reference proteome</keyword>
<dbReference type="Pfam" id="PF01850">
    <property type="entry name" value="PIN"/>
    <property type="match status" value="1"/>
</dbReference>
<evidence type="ECO:0000313" key="2">
    <source>
        <dbReference type="EMBL" id="KXA96380.1"/>
    </source>
</evidence>
<evidence type="ECO:0000259" key="1">
    <source>
        <dbReference type="Pfam" id="PF01850"/>
    </source>
</evidence>
<dbReference type="InterPro" id="IPR039018">
    <property type="entry name" value="VapC20-like"/>
</dbReference>
<dbReference type="AlphaFoldDB" id="A0A656YUX0"/>
<dbReference type="GO" id="GO:0016075">
    <property type="term" value="P:rRNA catabolic process"/>
    <property type="evidence" value="ECO:0007669"/>
    <property type="project" value="TreeGrafter"/>
</dbReference>
<proteinExistence type="predicted"/>
<dbReference type="InterPro" id="IPR002716">
    <property type="entry name" value="PIN_dom"/>
</dbReference>
<organism evidence="2 3">
    <name type="scientific">candidate division MSBL1 archaeon SCGC-AAA259J03</name>
    <dbReference type="NCBI Taxonomy" id="1698269"/>
    <lineage>
        <taxon>Archaea</taxon>
        <taxon>Methanobacteriati</taxon>
        <taxon>Methanobacteriota</taxon>
        <taxon>candidate division MSBL1</taxon>
    </lineage>
</organism>
<dbReference type="Proteomes" id="UP000070257">
    <property type="component" value="Unassembled WGS sequence"/>
</dbReference>
<reference evidence="2 3" key="1">
    <citation type="journal article" date="2016" name="Sci. Rep.">
        <title>Metabolic traits of an uncultured archaeal lineage -MSBL1- from brine pools of the Red Sea.</title>
        <authorList>
            <person name="Mwirichia R."/>
            <person name="Alam I."/>
            <person name="Rashid M."/>
            <person name="Vinu M."/>
            <person name="Ba-Alawi W."/>
            <person name="Anthony Kamau A."/>
            <person name="Kamanda Ngugi D."/>
            <person name="Goker M."/>
            <person name="Klenk H.P."/>
            <person name="Bajic V."/>
            <person name="Stingl U."/>
        </authorList>
    </citation>
    <scope>NUCLEOTIDE SEQUENCE [LARGE SCALE GENOMIC DNA]</scope>
    <source>
        <strain evidence="2">SCGC-AAA259J03</strain>
    </source>
</reference>
<sequence>MKAERAFVDSGVFVGAFNKRDSNHERGKSLLKKIGTDFKIAYTSDFVLDEVISRLVKDIRKGRLRKERILERIEKAIQDSALVRLEHVSESMFASAKTCFKEYRDKYLSLTDWTITIMMRDFGISTLMSFDDDFDTIREIEEFSSITRIG</sequence>
<comment type="caution">
    <text evidence="2">The sequence shown here is derived from an EMBL/GenBank/DDBJ whole genome shotgun (WGS) entry which is preliminary data.</text>
</comment>
<dbReference type="EMBL" id="LHXT01000107">
    <property type="protein sequence ID" value="KXA96380.1"/>
    <property type="molecule type" value="Genomic_DNA"/>
</dbReference>
<feature type="domain" description="PIN" evidence="1">
    <location>
        <begin position="7"/>
        <end position="138"/>
    </location>
</feature>
<protein>
    <recommendedName>
        <fullName evidence="1">PIN domain-containing protein</fullName>
    </recommendedName>
</protein>
<dbReference type="SUPFAM" id="SSF88723">
    <property type="entry name" value="PIN domain-like"/>
    <property type="match status" value="1"/>
</dbReference>
<dbReference type="InterPro" id="IPR029060">
    <property type="entry name" value="PIN-like_dom_sf"/>
</dbReference>
<accession>A0A656YUX0</accession>
<dbReference type="Gene3D" id="3.40.50.1010">
    <property type="entry name" value="5'-nuclease"/>
    <property type="match status" value="1"/>
</dbReference>
<gene>
    <name evidence="2" type="ORF">AKJ39_04680</name>
</gene>
<evidence type="ECO:0000313" key="3">
    <source>
        <dbReference type="Proteomes" id="UP000070257"/>
    </source>
</evidence>
<dbReference type="PANTHER" id="PTHR42188:SF1">
    <property type="entry name" value="23S RRNA-SPECIFIC ENDONUCLEASE VAPC20"/>
    <property type="match status" value="1"/>
</dbReference>
<dbReference type="PANTHER" id="PTHR42188">
    <property type="entry name" value="23S RRNA-SPECIFIC ENDONUCLEASE VAPC20"/>
    <property type="match status" value="1"/>
</dbReference>
<name>A0A656YUX0_9EURY</name>